<comment type="caution">
    <text evidence="2">The sequence shown here is derived from an EMBL/GenBank/DDBJ whole genome shotgun (WGS) entry which is preliminary data.</text>
</comment>
<dbReference type="PATRIC" id="fig|1473.5.peg.9"/>
<proteinExistence type="predicted"/>
<dbReference type="GeneID" id="66872088"/>
<dbReference type="GO" id="GO:0006260">
    <property type="term" value="P:DNA replication"/>
    <property type="evidence" value="ECO:0007669"/>
    <property type="project" value="TreeGrafter"/>
</dbReference>
<evidence type="ECO:0000313" key="2">
    <source>
        <dbReference type="EMBL" id="KNE21025.1"/>
    </source>
</evidence>
<accession>A0A0L0QQZ1</accession>
<dbReference type="OrthoDB" id="2052561at2"/>
<dbReference type="Pfam" id="PF01695">
    <property type="entry name" value="IstB_IS21"/>
    <property type="match status" value="1"/>
</dbReference>
<evidence type="ECO:0000259" key="1">
    <source>
        <dbReference type="SMART" id="SM00382"/>
    </source>
</evidence>
<feature type="domain" description="AAA+ ATPase" evidence="1">
    <location>
        <begin position="109"/>
        <end position="248"/>
    </location>
</feature>
<organism evidence="2 3">
    <name type="scientific">Virgibacillus pantothenticus</name>
    <dbReference type="NCBI Taxonomy" id="1473"/>
    <lineage>
        <taxon>Bacteria</taxon>
        <taxon>Bacillati</taxon>
        <taxon>Bacillota</taxon>
        <taxon>Bacilli</taxon>
        <taxon>Bacillales</taxon>
        <taxon>Bacillaceae</taxon>
        <taxon>Virgibacillus</taxon>
    </lineage>
</organism>
<dbReference type="PANTHER" id="PTHR30050:SF4">
    <property type="entry name" value="ATP-BINDING PROTEIN RV3427C IN INSERTION SEQUENCE-RELATED"/>
    <property type="match status" value="1"/>
</dbReference>
<dbReference type="InterPro" id="IPR003593">
    <property type="entry name" value="AAA+_ATPase"/>
</dbReference>
<protein>
    <recommendedName>
        <fullName evidence="1">AAA+ ATPase domain-containing protein</fullName>
    </recommendedName>
</protein>
<gene>
    <name evidence="2" type="ORF">AFK71_08785</name>
</gene>
<dbReference type="InterPro" id="IPR027417">
    <property type="entry name" value="P-loop_NTPase"/>
</dbReference>
<dbReference type="CDD" id="cd00009">
    <property type="entry name" value="AAA"/>
    <property type="match status" value="1"/>
</dbReference>
<keyword evidence="3" id="KW-1185">Reference proteome</keyword>
<dbReference type="Gene3D" id="3.40.50.300">
    <property type="entry name" value="P-loop containing nucleotide triphosphate hydrolases"/>
    <property type="match status" value="1"/>
</dbReference>
<dbReference type="SUPFAM" id="SSF52540">
    <property type="entry name" value="P-loop containing nucleoside triphosphate hydrolases"/>
    <property type="match status" value="1"/>
</dbReference>
<dbReference type="EMBL" id="LGTO01000006">
    <property type="protein sequence ID" value="KNE21025.1"/>
    <property type="molecule type" value="Genomic_DNA"/>
</dbReference>
<sequence>MESIQNLINTMEQVGEEQCKECGRVYKLYKTPVGVAGGCKPCEDKKFKAKLNLPTVEDYRESKERNFILSFERVSTDLQKATVKSYKPVTDSQKEAKQAAIDFITQFDGKHSLALSGTPGLGKSHLAYAICKAIRKQGYKTLFIKSTDLLEKIRGTYSGNGLAEEDIFNMIYNLDLLALDDIGSEYVKKDEQGHESWASDVLYKVMDLRLEKSTICTTNYTESELEAKYGKNGVRITDRMMDMAKGIRLIGDSYRKKERF</sequence>
<reference evidence="3" key="1">
    <citation type="submission" date="2015-07" db="EMBL/GenBank/DDBJ databases">
        <title>Fjat-10053 dsm26.</title>
        <authorList>
            <person name="Liu B."/>
            <person name="Wang J."/>
            <person name="Zhu Y."/>
            <person name="Liu G."/>
            <person name="Chen Q."/>
            <person name="Chen Z."/>
            <person name="Lan J."/>
            <person name="Che J."/>
            <person name="Ge C."/>
            <person name="Shi H."/>
            <person name="Pan Z."/>
            <person name="Liu X."/>
        </authorList>
    </citation>
    <scope>NUCLEOTIDE SEQUENCE [LARGE SCALE GENOMIC DNA]</scope>
    <source>
        <strain evidence="3">DSM 26</strain>
    </source>
</reference>
<dbReference type="InterPro" id="IPR002611">
    <property type="entry name" value="IstB_ATP-bd"/>
</dbReference>
<dbReference type="PANTHER" id="PTHR30050">
    <property type="entry name" value="CHROMOSOMAL REPLICATION INITIATOR PROTEIN DNAA"/>
    <property type="match status" value="1"/>
</dbReference>
<dbReference type="RefSeq" id="WP_050351183.1">
    <property type="nucleotide sequence ID" value="NZ_CP073011.1"/>
</dbReference>
<dbReference type="SMART" id="SM00382">
    <property type="entry name" value="AAA"/>
    <property type="match status" value="1"/>
</dbReference>
<dbReference type="AlphaFoldDB" id="A0A0L0QQZ1"/>
<name>A0A0L0QQZ1_VIRPA</name>
<dbReference type="GO" id="GO:0005524">
    <property type="term" value="F:ATP binding"/>
    <property type="evidence" value="ECO:0007669"/>
    <property type="project" value="InterPro"/>
</dbReference>
<evidence type="ECO:0000313" key="3">
    <source>
        <dbReference type="Proteomes" id="UP000036780"/>
    </source>
</evidence>
<dbReference type="Proteomes" id="UP000036780">
    <property type="component" value="Unassembled WGS sequence"/>
</dbReference>